<dbReference type="EMBL" id="BMAW01019215">
    <property type="protein sequence ID" value="GFT62186.1"/>
    <property type="molecule type" value="Genomic_DNA"/>
</dbReference>
<keyword evidence="2" id="KW-1185">Reference proteome</keyword>
<name>A0A8X6PDV3_NEPPI</name>
<protein>
    <submittedName>
        <fullName evidence="1">Uncharacterized protein</fullName>
    </submittedName>
</protein>
<evidence type="ECO:0000313" key="1">
    <source>
        <dbReference type="EMBL" id="GFT62186.1"/>
    </source>
</evidence>
<reference evidence="1" key="1">
    <citation type="submission" date="2020-08" db="EMBL/GenBank/DDBJ databases">
        <title>Multicomponent nature underlies the extraordinary mechanical properties of spider dragline silk.</title>
        <authorList>
            <person name="Kono N."/>
            <person name="Nakamura H."/>
            <person name="Mori M."/>
            <person name="Yoshida Y."/>
            <person name="Ohtoshi R."/>
            <person name="Malay A.D."/>
            <person name="Moran D.A.P."/>
            <person name="Tomita M."/>
            <person name="Numata K."/>
            <person name="Arakawa K."/>
        </authorList>
    </citation>
    <scope>NUCLEOTIDE SEQUENCE</scope>
</reference>
<sequence>MAEERRGKGGFSTRENDSVITLSSTTNEYSSTTDTGGLSPSPYGFFWGRESGVGIQALMDKAMSSFLGLISICLTWKEWVEVYGTRAPIWKC</sequence>
<gene>
    <name evidence="1" type="ORF">NPIL_117731</name>
</gene>
<organism evidence="1 2">
    <name type="scientific">Nephila pilipes</name>
    <name type="common">Giant wood spider</name>
    <name type="synonym">Nephila maculata</name>
    <dbReference type="NCBI Taxonomy" id="299642"/>
    <lineage>
        <taxon>Eukaryota</taxon>
        <taxon>Metazoa</taxon>
        <taxon>Ecdysozoa</taxon>
        <taxon>Arthropoda</taxon>
        <taxon>Chelicerata</taxon>
        <taxon>Arachnida</taxon>
        <taxon>Araneae</taxon>
        <taxon>Araneomorphae</taxon>
        <taxon>Entelegynae</taxon>
        <taxon>Araneoidea</taxon>
        <taxon>Nephilidae</taxon>
        <taxon>Nephila</taxon>
    </lineage>
</organism>
<proteinExistence type="predicted"/>
<dbReference type="Proteomes" id="UP000887013">
    <property type="component" value="Unassembled WGS sequence"/>
</dbReference>
<accession>A0A8X6PDV3</accession>
<dbReference type="OrthoDB" id="10292350at2759"/>
<comment type="caution">
    <text evidence="1">The sequence shown here is derived from an EMBL/GenBank/DDBJ whole genome shotgun (WGS) entry which is preliminary data.</text>
</comment>
<evidence type="ECO:0000313" key="2">
    <source>
        <dbReference type="Proteomes" id="UP000887013"/>
    </source>
</evidence>
<dbReference type="AlphaFoldDB" id="A0A8X6PDV3"/>